<dbReference type="OrthoDB" id="9805309at2"/>
<dbReference type="SUPFAM" id="SSF47413">
    <property type="entry name" value="lambda repressor-like DNA-binding domains"/>
    <property type="match status" value="1"/>
</dbReference>
<protein>
    <submittedName>
        <fullName evidence="2 3">Transcriptional regulator</fullName>
    </submittedName>
</protein>
<dbReference type="Proteomes" id="UP000248827">
    <property type="component" value="Unassembled WGS sequence"/>
</dbReference>
<dbReference type="GO" id="GO:0003677">
    <property type="term" value="F:DNA binding"/>
    <property type="evidence" value="ECO:0007669"/>
    <property type="project" value="InterPro"/>
</dbReference>
<feature type="domain" description="HTH cro/C1-type" evidence="1">
    <location>
        <begin position="6"/>
        <end position="64"/>
    </location>
</feature>
<dbReference type="PANTHER" id="PTHR37301:SF1">
    <property type="entry name" value="DNA-BINDING PROTEIN"/>
    <property type="match status" value="1"/>
</dbReference>
<dbReference type="RefSeq" id="WP_110001681.1">
    <property type="nucleotide sequence ID" value="NZ_QGTZ01000014.1"/>
</dbReference>
<dbReference type="InterPro" id="IPR001387">
    <property type="entry name" value="Cro/C1-type_HTH"/>
</dbReference>
<dbReference type="PANTHER" id="PTHR37301">
    <property type="entry name" value="DNA-BINDING PROTEIN-RELATED"/>
    <property type="match status" value="1"/>
</dbReference>
<gene>
    <name evidence="3" type="ORF">DET54_11530</name>
    <name evidence="2" type="ORF">DET56_11430</name>
</gene>
<evidence type="ECO:0000313" key="3">
    <source>
        <dbReference type="EMBL" id="RAI88545.1"/>
    </source>
</evidence>
<evidence type="ECO:0000313" key="5">
    <source>
        <dbReference type="Proteomes" id="UP000248827"/>
    </source>
</evidence>
<evidence type="ECO:0000259" key="1">
    <source>
        <dbReference type="PROSITE" id="PS50943"/>
    </source>
</evidence>
<name>A0A855XSF4_9BACL</name>
<dbReference type="EMBL" id="QGTZ01000014">
    <property type="protein sequence ID" value="PWW34653.1"/>
    <property type="molecule type" value="Genomic_DNA"/>
</dbReference>
<dbReference type="CDD" id="cd00093">
    <property type="entry name" value="HTH_XRE"/>
    <property type="match status" value="1"/>
</dbReference>
<dbReference type="InterPro" id="IPR010982">
    <property type="entry name" value="Lambda_DNA-bd_dom_sf"/>
</dbReference>
<proteinExistence type="predicted"/>
<dbReference type="Gene3D" id="1.10.260.40">
    <property type="entry name" value="lambda repressor-like DNA-binding domains"/>
    <property type="match status" value="1"/>
</dbReference>
<dbReference type="EMBL" id="QLLI01000015">
    <property type="protein sequence ID" value="RAI88545.1"/>
    <property type="molecule type" value="Genomic_DNA"/>
</dbReference>
<dbReference type="SMART" id="SM00530">
    <property type="entry name" value="HTH_XRE"/>
    <property type="match status" value="1"/>
</dbReference>
<dbReference type="AlphaFoldDB" id="A0A855XSF4"/>
<keyword evidence="5" id="KW-1185">Reference proteome</keyword>
<dbReference type="PROSITE" id="PS50943">
    <property type="entry name" value="HTH_CROC1"/>
    <property type="match status" value="1"/>
</dbReference>
<accession>A0A855XSF4</accession>
<evidence type="ECO:0000313" key="4">
    <source>
        <dbReference type="Proteomes" id="UP000247078"/>
    </source>
</evidence>
<sequence length="71" mass="7981">MIKFTLEQVLKDKGMSMYALAKKTGVRPNTIGQWVTDSGFEVKSITIETLEKICVALECQPGDLIKYIDDK</sequence>
<evidence type="ECO:0000313" key="2">
    <source>
        <dbReference type="EMBL" id="PWW34653.1"/>
    </source>
</evidence>
<comment type="caution">
    <text evidence="2">The sequence shown here is derived from an EMBL/GenBank/DDBJ whole genome shotgun (WGS) entry which is preliminary data.</text>
</comment>
<organism evidence="2 4">
    <name type="scientific">Paenibacillus pabuli</name>
    <dbReference type="NCBI Taxonomy" id="1472"/>
    <lineage>
        <taxon>Bacteria</taxon>
        <taxon>Bacillati</taxon>
        <taxon>Bacillota</taxon>
        <taxon>Bacilli</taxon>
        <taxon>Bacillales</taxon>
        <taxon>Paenibacillaceae</taxon>
        <taxon>Paenibacillus</taxon>
    </lineage>
</organism>
<dbReference type="Proteomes" id="UP000247078">
    <property type="component" value="Unassembled WGS sequence"/>
</dbReference>
<reference evidence="2 4" key="1">
    <citation type="submission" date="2018-05" db="EMBL/GenBank/DDBJ databases">
        <title>Freshwater and sediment microbial communities from various areas in North America, analyzing microbe dynamics in response to fracking.</title>
        <authorList>
            <person name="Lamendella R."/>
        </authorList>
    </citation>
    <scope>NUCLEOTIDE SEQUENCE [LARGE SCALE GENOMIC DNA]</scope>
    <source>
        <strain evidence="2 4">DB-3</strain>
        <strain evidence="3 5">NG-13</strain>
    </source>
</reference>
<dbReference type="Pfam" id="PF13443">
    <property type="entry name" value="HTH_26"/>
    <property type="match status" value="1"/>
</dbReference>